<sequence>MVAQAVDFESDADAVGAGAGDVEPEPAPELPGLPPLPGQELLLTENHEVDAPQSDCVPFAHWKSQITFRMLL</sequence>
<accession>A0ABT3KRZ0</accession>
<reference evidence="3" key="1">
    <citation type="submission" date="2023-07" db="EMBL/GenBank/DDBJ databases">
        <title>Verminephrobacter genomes.</title>
        <authorList>
            <person name="Lund M.B."/>
        </authorList>
    </citation>
    <scope>NUCLEOTIDE SEQUENCE [LARGE SCALE GENOMIC DNA]</scope>
    <source>
        <strain evidence="3">AtM5-05</strain>
    </source>
</reference>
<gene>
    <name evidence="2" type="ORF">D5039_07930</name>
</gene>
<evidence type="ECO:0000256" key="1">
    <source>
        <dbReference type="SAM" id="MobiDB-lite"/>
    </source>
</evidence>
<feature type="compositionally biased region" description="Pro residues" evidence="1">
    <location>
        <begin position="25"/>
        <end position="37"/>
    </location>
</feature>
<dbReference type="EMBL" id="QZCW01000001">
    <property type="protein sequence ID" value="MCW5321093.1"/>
    <property type="molecule type" value="Genomic_DNA"/>
</dbReference>
<name>A0ABT3KRZ0_9BURK</name>
<organism evidence="2 3">
    <name type="scientific">Verminephrobacter aporrectodeae subsp. tuberculatae</name>
    <dbReference type="NCBI Taxonomy" id="1110392"/>
    <lineage>
        <taxon>Bacteria</taxon>
        <taxon>Pseudomonadati</taxon>
        <taxon>Pseudomonadota</taxon>
        <taxon>Betaproteobacteria</taxon>
        <taxon>Burkholderiales</taxon>
        <taxon>Comamonadaceae</taxon>
        <taxon>Verminephrobacter</taxon>
    </lineage>
</organism>
<proteinExistence type="predicted"/>
<evidence type="ECO:0000313" key="3">
    <source>
        <dbReference type="Proteomes" id="UP001208935"/>
    </source>
</evidence>
<protein>
    <submittedName>
        <fullName evidence="2">Uncharacterized protein</fullName>
    </submittedName>
</protein>
<comment type="caution">
    <text evidence="2">The sequence shown here is derived from an EMBL/GenBank/DDBJ whole genome shotgun (WGS) entry which is preliminary data.</text>
</comment>
<dbReference type="Proteomes" id="UP001208935">
    <property type="component" value="Unassembled WGS sequence"/>
</dbReference>
<evidence type="ECO:0000313" key="2">
    <source>
        <dbReference type="EMBL" id="MCW5321093.1"/>
    </source>
</evidence>
<keyword evidence="3" id="KW-1185">Reference proteome</keyword>
<feature type="region of interest" description="Disordered" evidence="1">
    <location>
        <begin position="1"/>
        <end position="38"/>
    </location>
</feature>